<name>A0ABY3CDY9_9GAMM</name>
<proteinExistence type="predicted"/>
<keyword evidence="1" id="KW-0732">Signal</keyword>
<evidence type="ECO:0000313" key="2">
    <source>
        <dbReference type="EMBL" id="TRX00915.1"/>
    </source>
</evidence>
<evidence type="ECO:0000256" key="1">
    <source>
        <dbReference type="SAM" id="SignalP"/>
    </source>
</evidence>
<dbReference type="Gene3D" id="1.25.10.10">
    <property type="entry name" value="Leucine-rich Repeat Variant"/>
    <property type="match status" value="1"/>
</dbReference>
<keyword evidence="3" id="KW-1185">Reference proteome</keyword>
<sequence length="220" mass="24693">MKKYLLVIAASLAVIVPVVAFRLSPKPSNTDATPVQSTITYPPIESLGHGARLPTAEELEQEKAFDARQAESAIQQLKSADVHRRIVATETLNAYQTPKSEQQLSDTMLHDQNAEVRQTAAQSLAFFKDLSDRTVDSLFKALHDKDRQPRKQSLDTLLNHALRISGNNDKFQRILKRLRNEIRSGRIDQDVRSDVNAFLKDQQPVGDRSLLPPPIKAVQH</sequence>
<organism evidence="2 3">
    <name type="scientific">Candidatus Methylobacter oryzae</name>
    <dbReference type="NCBI Taxonomy" id="2497749"/>
    <lineage>
        <taxon>Bacteria</taxon>
        <taxon>Pseudomonadati</taxon>
        <taxon>Pseudomonadota</taxon>
        <taxon>Gammaproteobacteria</taxon>
        <taxon>Methylococcales</taxon>
        <taxon>Methylococcaceae</taxon>
        <taxon>Methylobacter</taxon>
    </lineage>
</organism>
<reference evidence="2 3" key="1">
    <citation type="journal article" date="2019" name="Antonie Van Leeuwenhoek">
        <title>Description of 'Ca. Methylobacter oryzae' KRF1, a novel species from the environmentally important Methylobacter clade 2.</title>
        <authorList>
            <person name="Khatri K."/>
            <person name="Mohite J.A."/>
            <person name="Pandit P.S."/>
            <person name="Bahulikar R."/>
            <person name="Rahalkar M.C."/>
        </authorList>
    </citation>
    <scope>NUCLEOTIDE SEQUENCE [LARGE SCALE GENOMIC DNA]</scope>
    <source>
        <strain evidence="2 3">KRF1</strain>
    </source>
</reference>
<dbReference type="InterPro" id="IPR011989">
    <property type="entry name" value="ARM-like"/>
</dbReference>
<feature type="signal peptide" evidence="1">
    <location>
        <begin position="1"/>
        <end position="20"/>
    </location>
</feature>
<accession>A0ABY3CDY9</accession>
<dbReference type="SUPFAM" id="SSF48371">
    <property type="entry name" value="ARM repeat"/>
    <property type="match status" value="1"/>
</dbReference>
<gene>
    <name evidence="2" type="ORF">EKO24_004765</name>
</gene>
<dbReference type="Pfam" id="PF13646">
    <property type="entry name" value="HEAT_2"/>
    <property type="match status" value="1"/>
</dbReference>
<comment type="caution">
    <text evidence="2">The sequence shown here is derived from an EMBL/GenBank/DDBJ whole genome shotgun (WGS) entry which is preliminary data.</text>
</comment>
<protein>
    <submittedName>
        <fullName evidence="2">HEAT repeat domain-containing protein</fullName>
    </submittedName>
</protein>
<evidence type="ECO:0000313" key="3">
    <source>
        <dbReference type="Proteomes" id="UP000733744"/>
    </source>
</evidence>
<feature type="chain" id="PRO_5046996900" evidence="1">
    <location>
        <begin position="21"/>
        <end position="220"/>
    </location>
</feature>
<dbReference type="RefSeq" id="WP_127028957.1">
    <property type="nucleotide sequence ID" value="NZ_RYFG02000024.1"/>
</dbReference>
<dbReference type="Proteomes" id="UP000733744">
    <property type="component" value="Unassembled WGS sequence"/>
</dbReference>
<dbReference type="EMBL" id="RYFG02000024">
    <property type="protein sequence ID" value="TRX00915.1"/>
    <property type="molecule type" value="Genomic_DNA"/>
</dbReference>
<dbReference type="InterPro" id="IPR016024">
    <property type="entry name" value="ARM-type_fold"/>
</dbReference>